<name>A0A2H0V6U5_9BACT</name>
<dbReference type="Proteomes" id="UP000228614">
    <property type="component" value="Unassembled WGS sequence"/>
</dbReference>
<accession>A0A2H0V6U5</accession>
<proteinExistence type="predicted"/>
<dbReference type="EMBL" id="PFAN01000105">
    <property type="protein sequence ID" value="PIR94815.1"/>
    <property type="molecule type" value="Genomic_DNA"/>
</dbReference>
<feature type="transmembrane region" description="Helical" evidence="1">
    <location>
        <begin position="6"/>
        <end position="25"/>
    </location>
</feature>
<dbReference type="PANTHER" id="PTHR33221">
    <property type="entry name" value="WINGED HELIX-TURN-HELIX TRANSCRIPTIONAL REGULATOR, RRF2 FAMILY"/>
    <property type="match status" value="1"/>
</dbReference>
<evidence type="ECO:0008006" key="4">
    <source>
        <dbReference type="Google" id="ProtNLM"/>
    </source>
</evidence>
<organism evidence="2 3">
    <name type="scientific">Candidatus Falkowbacteria bacterium CG10_big_fil_rev_8_21_14_0_10_37_6</name>
    <dbReference type="NCBI Taxonomy" id="1974563"/>
    <lineage>
        <taxon>Bacteria</taxon>
        <taxon>Candidatus Falkowiibacteriota</taxon>
    </lineage>
</organism>
<keyword evidence="1" id="KW-0472">Membrane</keyword>
<reference evidence="3" key="1">
    <citation type="submission" date="2017-09" db="EMBL/GenBank/DDBJ databases">
        <title>Depth-based differentiation of microbial function through sediment-hosted aquifers and enrichment of novel symbionts in the deep terrestrial subsurface.</title>
        <authorList>
            <person name="Probst A.J."/>
            <person name="Ladd B."/>
            <person name="Jarett J.K."/>
            <person name="Geller-Mcgrath D.E."/>
            <person name="Sieber C.M.K."/>
            <person name="Emerson J.B."/>
            <person name="Anantharaman K."/>
            <person name="Thomas B.C."/>
            <person name="Malmstrom R."/>
            <person name="Stieglmeier M."/>
            <person name="Klingl A."/>
            <person name="Woyke T."/>
            <person name="Ryan C.M."/>
            <person name="Banfield J.F."/>
        </authorList>
    </citation>
    <scope>NUCLEOTIDE SEQUENCE [LARGE SCALE GENOMIC DNA]</scope>
</reference>
<dbReference type="InterPro" id="IPR036390">
    <property type="entry name" value="WH_DNA-bd_sf"/>
</dbReference>
<keyword evidence="1" id="KW-1133">Transmembrane helix</keyword>
<dbReference type="SUPFAM" id="SSF46785">
    <property type="entry name" value="Winged helix' DNA-binding domain"/>
    <property type="match status" value="1"/>
</dbReference>
<dbReference type="PANTHER" id="PTHR33221:SF2">
    <property type="entry name" value="TRANSCRIPTIONAL REGULATOR"/>
    <property type="match status" value="1"/>
</dbReference>
<protein>
    <recommendedName>
        <fullName evidence="4">Rrf2 family transcriptional regulator</fullName>
    </recommendedName>
</protein>
<sequence length="138" mass="15678">MKIVLNYMIISYSVEYAVLGLIYLAKNSGRTIKISEIAEQENIPAPFLQKVFQKLSKAKLVEASVGPQGGFVLAKPANKITLKNIIFVIEPAIEKHTKCINTEILKHKHGKFILNVMPKIYQNHFNFLEKITLKQIIK</sequence>
<dbReference type="GO" id="GO:0005829">
    <property type="term" value="C:cytosol"/>
    <property type="evidence" value="ECO:0007669"/>
    <property type="project" value="TreeGrafter"/>
</dbReference>
<dbReference type="NCBIfam" id="TIGR00738">
    <property type="entry name" value="rrf2_super"/>
    <property type="match status" value="1"/>
</dbReference>
<comment type="caution">
    <text evidence="2">The sequence shown here is derived from an EMBL/GenBank/DDBJ whole genome shotgun (WGS) entry which is preliminary data.</text>
</comment>
<dbReference type="GO" id="GO:0003700">
    <property type="term" value="F:DNA-binding transcription factor activity"/>
    <property type="evidence" value="ECO:0007669"/>
    <property type="project" value="TreeGrafter"/>
</dbReference>
<keyword evidence="1" id="KW-0812">Transmembrane</keyword>
<evidence type="ECO:0000313" key="2">
    <source>
        <dbReference type="EMBL" id="PIR94815.1"/>
    </source>
</evidence>
<dbReference type="InterPro" id="IPR036388">
    <property type="entry name" value="WH-like_DNA-bd_sf"/>
</dbReference>
<evidence type="ECO:0000313" key="3">
    <source>
        <dbReference type="Proteomes" id="UP000228614"/>
    </source>
</evidence>
<dbReference type="PROSITE" id="PS51197">
    <property type="entry name" value="HTH_RRF2_2"/>
    <property type="match status" value="1"/>
</dbReference>
<dbReference type="AlphaFoldDB" id="A0A2H0V6U5"/>
<dbReference type="Pfam" id="PF02082">
    <property type="entry name" value="Rrf2"/>
    <property type="match status" value="1"/>
</dbReference>
<dbReference type="InterPro" id="IPR000944">
    <property type="entry name" value="Tscrpt_reg_Rrf2"/>
</dbReference>
<dbReference type="Gene3D" id="1.10.10.10">
    <property type="entry name" value="Winged helix-like DNA-binding domain superfamily/Winged helix DNA-binding domain"/>
    <property type="match status" value="1"/>
</dbReference>
<evidence type="ECO:0000256" key="1">
    <source>
        <dbReference type="SAM" id="Phobius"/>
    </source>
</evidence>
<gene>
    <name evidence="2" type="ORF">COT95_02120</name>
</gene>